<accession>A0AAU7JC13</accession>
<proteinExistence type="predicted"/>
<dbReference type="Pfam" id="PF21834">
    <property type="entry name" value="DUF6894"/>
    <property type="match status" value="1"/>
</dbReference>
<reference evidence="2" key="1">
    <citation type="submission" date="2024-05" db="EMBL/GenBank/DDBJ databases">
        <authorList>
            <person name="Kim S."/>
            <person name="Heo J."/>
            <person name="Choi H."/>
            <person name="Choi Y."/>
            <person name="Kwon S.-W."/>
            <person name="Kim Y."/>
        </authorList>
    </citation>
    <scope>NUCLEOTIDE SEQUENCE</scope>
    <source>
        <strain evidence="2">KACC 23698</strain>
    </source>
</reference>
<feature type="domain" description="DUF6894" evidence="1">
    <location>
        <begin position="3"/>
        <end position="62"/>
    </location>
</feature>
<dbReference type="AlphaFoldDB" id="A0AAU7JC13"/>
<name>A0AAU7JC13_9HYPH</name>
<dbReference type="InterPro" id="IPR054189">
    <property type="entry name" value="DUF6894"/>
</dbReference>
<sequence>MPLFFFHIRDGEDLLRDERGAEFRNLREAVDEAISGAREAAAEKARTGVDTSKLRFEICGEGSMFAFPFPAPTRDANFLETSGPTQPSSLLVQAGRWLWRRNLGTSIYR</sequence>
<evidence type="ECO:0000259" key="1">
    <source>
        <dbReference type="Pfam" id="PF21834"/>
    </source>
</evidence>
<dbReference type="EMBL" id="CP157484">
    <property type="protein sequence ID" value="XBO37811.1"/>
    <property type="molecule type" value="Genomic_DNA"/>
</dbReference>
<protein>
    <recommendedName>
        <fullName evidence="1">DUF6894 domain-containing protein</fullName>
    </recommendedName>
</protein>
<organism evidence="2">
    <name type="scientific">Alsobacter sp. KACC 23698</name>
    <dbReference type="NCBI Taxonomy" id="3149229"/>
    <lineage>
        <taxon>Bacteria</taxon>
        <taxon>Pseudomonadati</taxon>
        <taxon>Pseudomonadota</taxon>
        <taxon>Alphaproteobacteria</taxon>
        <taxon>Hyphomicrobiales</taxon>
        <taxon>Alsobacteraceae</taxon>
        <taxon>Alsobacter</taxon>
    </lineage>
</organism>
<evidence type="ECO:0000313" key="2">
    <source>
        <dbReference type="EMBL" id="XBO37811.1"/>
    </source>
</evidence>
<gene>
    <name evidence="2" type="ORF">ABEG18_19110</name>
</gene>
<dbReference type="RefSeq" id="WP_406854639.1">
    <property type="nucleotide sequence ID" value="NZ_CP157484.1"/>
</dbReference>